<evidence type="ECO:0000256" key="1">
    <source>
        <dbReference type="ARBA" id="ARBA00012513"/>
    </source>
</evidence>
<dbReference type="GO" id="GO:0005524">
    <property type="term" value="F:ATP binding"/>
    <property type="evidence" value="ECO:0007669"/>
    <property type="project" value="UniProtKB-UniRule"/>
</dbReference>
<dbReference type="OrthoDB" id="4062651at2759"/>
<dbReference type="InterPro" id="IPR017441">
    <property type="entry name" value="Protein_kinase_ATP_BS"/>
</dbReference>
<dbReference type="Gene3D" id="3.80.10.10">
    <property type="entry name" value="Ribonuclease Inhibitor"/>
    <property type="match status" value="1"/>
</dbReference>
<dbReference type="SUPFAM" id="SSF52047">
    <property type="entry name" value="RNI-like"/>
    <property type="match status" value="1"/>
</dbReference>
<dbReference type="EC" id="2.7.11.1" evidence="1"/>
<evidence type="ECO:0000256" key="6">
    <source>
        <dbReference type="ARBA" id="ARBA00022840"/>
    </source>
</evidence>
<dbReference type="InterPro" id="IPR008271">
    <property type="entry name" value="Ser/Thr_kinase_AS"/>
</dbReference>
<dbReference type="PANTHER" id="PTHR24356">
    <property type="entry name" value="SERINE/THREONINE-PROTEIN KINASE"/>
    <property type="match status" value="1"/>
</dbReference>
<dbReference type="PROSITE" id="PS00107">
    <property type="entry name" value="PROTEIN_KINASE_ATP"/>
    <property type="match status" value="1"/>
</dbReference>
<evidence type="ECO:0000313" key="12">
    <source>
        <dbReference type="EMBL" id="KAJ3511367.1"/>
    </source>
</evidence>
<comment type="catalytic activity">
    <reaction evidence="7">
        <text>L-threonyl-[protein] + ATP = O-phospho-L-threonyl-[protein] + ADP + H(+)</text>
        <dbReference type="Rhea" id="RHEA:46608"/>
        <dbReference type="Rhea" id="RHEA-COMP:11060"/>
        <dbReference type="Rhea" id="RHEA-COMP:11605"/>
        <dbReference type="ChEBI" id="CHEBI:15378"/>
        <dbReference type="ChEBI" id="CHEBI:30013"/>
        <dbReference type="ChEBI" id="CHEBI:30616"/>
        <dbReference type="ChEBI" id="CHEBI:61977"/>
        <dbReference type="ChEBI" id="CHEBI:456216"/>
        <dbReference type="EC" id="2.7.11.1"/>
    </reaction>
</comment>
<dbReference type="GO" id="GO:0004674">
    <property type="term" value="F:protein serine/threonine kinase activity"/>
    <property type="evidence" value="ECO:0007669"/>
    <property type="project" value="UniProtKB-KW"/>
</dbReference>
<dbReference type="Pfam" id="PF00069">
    <property type="entry name" value="Pkinase"/>
    <property type="match status" value="1"/>
</dbReference>
<dbReference type="EMBL" id="JANKHO010000331">
    <property type="protein sequence ID" value="KAJ3511367.1"/>
    <property type="molecule type" value="Genomic_DNA"/>
</dbReference>
<dbReference type="Proteomes" id="UP001148786">
    <property type="component" value="Unassembled WGS sequence"/>
</dbReference>
<evidence type="ECO:0000256" key="4">
    <source>
        <dbReference type="ARBA" id="ARBA00022741"/>
    </source>
</evidence>
<evidence type="ECO:0000256" key="10">
    <source>
        <dbReference type="SAM" id="MobiDB-lite"/>
    </source>
</evidence>
<dbReference type="PROSITE" id="PS50011">
    <property type="entry name" value="PROTEIN_KINASE_DOM"/>
    <property type="match status" value="1"/>
</dbReference>
<gene>
    <name evidence="12" type="ORF">NLJ89_g4138</name>
</gene>
<accession>A0A9W8K2P4</accession>
<feature type="binding site" evidence="9">
    <location>
        <position position="828"/>
    </location>
    <ligand>
        <name>ATP</name>
        <dbReference type="ChEBI" id="CHEBI:30616"/>
    </ligand>
</feature>
<evidence type="ECO:0000256" key="9">
    <source>
        <dbReference type="PROSITE-ProRule" id="PRU10141"/>
    </source>
</evidence>
<dbReference type="SMART" id="SM00220">
    <property type="entry name" value="S_TKc"/>
    <property type="match status" value="1"/>
</dbReference>
<evidence type="ECO:0000256" key="8">
    <source>
        <dbReference type="ARBA" id="ARBA00048679"/>
    </source>
</evidence>
<evidence type="ECO:0000256" key="5">
    <source>
        <dbReference type="ARBA" id="ARBA00022777"/>
    </source>
</evidence>
<feature type="domain" description="Protein kinase" evidence="11">
    <location>
        <begin position="799"/>
        <end position="1086"/>
    </location>
</feature>
<comment type="caution">
    <text evidence="12">The sequence shown here is derived from an EMBL/GenBank/DDBJ whole genome shotgun (WGS) entry which is preliminary data.</text>
</comment>
<keyword evidence="2" id="KW-0723">Serine/threonine-protein kinase</keyword>
<dbReference type="SUPFAM" id="SSF56112">
    <property type="entry name" value="Protein kinase-like (PK-like)"/>
    <property type="match status" value="1"/>
</dbReference>
<evidence type="ECO:0000256" key="3">
    <source>
        <dbReference type="ARBA" id="ARBA00022679"/>
    </source>
</evidence>
<dbReference type="AlphaFoldDB" id="A0A9W8K2P4"/>
<dbReference type="InterPro" id="IPR000719">
    <property type="entry name" value="Prot_kinase_dom"/>
</dbReference>
<dbReference type="PROSITE" id="PS00108">
    <property type="entry name" value="PROTEIN_KINASE_ST"/>
    <property type="match status" value="1"/>
</dbReference>
<reference evidence="12" key="1">
    <citation type="submission" date="2022-07" db="EMBL/GenBank/DDBJ databases">
        <title>Genome Sequence of Agrocybe chaxingu.</title>
        <authorList>
            <person name="Buettner E."/>
        </authorList>
    </citation>
    <scope>NUCLEOTIDE SEQUENCE</scope>
    <source>
        <strain evidence="12">MP-N11</strain>
    </source>
</reference>
<keyword evidence="4 9" id="KW-0547">Nucleotide-binding</keyword>
<comment type="catalytic activity">
    <reaction evidence="8">
        <text>L-seryl-[protein] + ATP = O-phospho-L-seryl-[protein] + ADP + H(+)</text>
        <dbReference type="Rhea" id="RHEA:17989"/>
        <dbReference type="Rhea" id="RHEA-COMP:9863"/>
        <dbReference type="Rhea" id="RHEA-COMP:11604"/>
        <dbReference type="ChEBI" id="CHEBI:15378"/>
        <dbReference type="ChEBI" id="CHEBI:29999"/>
        <dbReference type="ChEBI" id="CHEBI:30616"/>
        <dbReference type="ChEBI" id="CHEBI:83421"/>
        <dbReference type="ChEBI" id="CHEBI:456216"/>
        <dbReference type="EC" id="2.7.11.1"/>
    </reaction>
</comment>
<dbReference type="InterPro" id="IPR032675">
    <property type="entry name" value="LRR_dom_sf"/>
</dbReference>
<feature type="region of interest" description="Disordered" evidence="10">
    <location>
        <begin position="78"/>
        <end position="100"/>
    </location>
</feature>
<keyword evidence="6 9" id="KW-0067">ATP-binding</keyword>
<keyword evidence="3" id="KW-0808">Transferase</keyword>
<organism evidence="12 13">
    <name type="scientific">Agrocybe chaxingu</name>
    <dbReference type="NCBI Taxonomy" id="84603"/>
    <lineage>
        <taxon>Eukaryota</taxon>
        <taxon>Fungi</taxon>
        <taxon>Dikarya</taxon>
        <taxon>Basidiomycota</taxon>
        <taxon>Agaricomycotina</taxon>
        <taxon>Agaricomycetes</taxon>
        <taxon>Agaricomycetidae</taxon>
        <taxon>Agaricales</taxon>
        <taxon>Agaricineae</taxon>
        <taxon>Strophariaceae</taxon>
        <taxon>Agrocybe</taxon>
    </lineage>
</organism>
<dbReference type="InterPro" id="IPR011009">
    <property type="entry name" value="Kinase-like_dom_sf"/>
</dbReference>
<keyword evidence="5" id="KW-0418">Kinase</keyword>
<protein>
    <recommendedName>
        <fullName evidence="1">non-specific serine/threonine protein kinase</fullName>
        <ecNumber evidence="1">2.7.11.1</ecNumber>
    </recommendedName>
</protein>
<evidence type="ECO:0000313" key="13">
    <source>
        <dbReference type="Proteomes" id="UP001148786"/>
    </source>
</evidence>
<dbReference type="InterPro" id="IPR050236">
    <property type="entry name" value="Ser_Thr_kinase_AGC"/>
</dbReference>
<dbReference type="Gene3D" id="1.10.510.10">
    <property type="entry name" value="Transferase(Phosphotransferase) domain 1"/>
    <property type="match status" value="1"/>
</dbReference>
<evidence type="ECO:0000256" key="2">
    <source>
        <dbReference type="ARBA" id="ARBA00022527"/>
    </source>
</evidence>
<sequence length="1129" mass="127034">MVQYDGPIVDERNPFYCPSIPAESYHQSLKEARRTLNVERPPDHDISHSYQRALEKSLSNSDDGGSMCRTDCIRDDPMAPDLGWPSSQPAPGSDELPPYSSVELTRAPVKPRHNTVLDSEAAKSLLKLRERQPDFKKKLFDSFSDFDAPPQYARSVVSFHNSSFEFEVSRKCLNFFTTSSSPTARVDAYLHSTTDNIGHLIDQLDRALPGIRLAERLRYQPRPTPQSIMDFLIENEYVNGRTLDIMSGTNVDRILLESSEFERNGLNLCHQGFYSVFRKPAAFRDLAHLSFSGTVLNDSDIMHIHHLPNLSTLLLNETGIGNEAVFLLVSLKQTLTQLSLATNPSINNDAVPAIILLYKLSFLSILDTGIDMAGLRRLAGVIYEDNRVIDIEIPFACEVYVDNIHSRYLRNLHPPLITDPSVCGTLSLVALKRNLEAHAACNPSIVASGTHAEMVERLSEILATRKLDNLVVSMLEGDDPTPGADSMKSQSVAALLLASATALYKTYQAELGSSSCWRPVTAPSPCSSRNLTTSYAANLSTTQPFVGKVAISSNLLRIQERRTWNASLLPPFVGPEGYKMVKISHRYVALKPWGTRVFPSMQAYEGRVWSAAPTRVYGELPLVVETSTSLSTWLSVLCISLLYAVRLWTLKDFFGAVKAFAGVFVGFLSTAKPFALVFLRWLAFIVLEGLEWGLRVSEICLMAFYSRVETWTQLYQLGLDEKRMKKADRLREQCIQRKRPFVHTRRPVQHQQPALSDMPLFNSDSSESPKRKYLPEEIQISLASPNLHSLRDMYDPLTLRLVRQIGAGAFGCVMQVEHRPTGRAMALKKLFGQDNSEEEFESEIRAMVRLQDGTWYPELYGSFRDVDCFYILMPFYNKGDLYEVVSAHGGCFHRTLARFYLAELVLAIQGLHQRGIIHRDLKPENILFKEDGHLVVADFGIAYLFEREEDEFLEDEFPLWTEKRAQGGDDFPFLTPSIDNPHTTSGTYGTPFYAAPEVLQGLEYSYGVDYYSAAIIYHEMVTGYVPLLVGSLKPGSGEPEVEVNLGRQDIHFQTVSAAEHDFLEKMLREDPFARLSVRQIKSHPIFSSLNWSRMAKLAEPVPRPPALRKRVARGHSTLCSDMADEFTEG</sequence>
<name>A0A9W8K2P4_9AGAR</name>
<feature type="region of interest" description="Disordered" evidence="10">
    <location>
        <begin position="746"/>
        <end position="769"/>
    </location>
</feature>
<evidence type="ECO:0000259" key="11">
    <source>
        <dbReference type="PROSITE" id="PS50011"/>
    </source>
</evidence>
<keyword evidence="13" id="KW-1185">Reference proteome</keyword>
<evidence type="ECO:0000256" key="7">
    <source>
        <dbReference type="ARBA" id="ARBA00047899"/>
    </source>
</evidence>
<proteinExistence type="predicted"/>